<evidence type="ECO:0000313" key="1">
    <source>
        <dbReference type="EMBL" id="SDJ58488.1"/>
    </source>
</evidence>
<dbReference type="AlphaFoldDB" id="A0A1G8UXF5"/>
<organism evidence="1 2">
    <name type="scientific">Aneurinibacillus migulanus</name>
    <name type="common">Bacillus migulanus</name>
    <dbReference type="NCBI Taxonomy" id="47500"/>
    <lineage>
        <taxon>Bacteria</taxon>
        <taxon>Bacillati</taxon>
        <taxon>Bacillota</taxon>
        <taxon>Bacilli</taxon>
        <taxon>Bacillales</taxon>
        <taxon>Paenibacillaceae</taxon>
        <taxon>Aneurinibacillus group</taxon>
        <taxon>Aneurinibacillus</taxon>
    </lineage>
</organism>
<gene>
    <name evidence="1" type="ORF">SAMN04487909_12168</name>
</gene>
<dbReference type="Proteomes" id="UP000182836">
    <property type="component" value="Unassembled WGS sequence"/>
</dbReference>
<evidence type="ECO:0000313" key="2">
    <source>
        <dbReference type="Proteomes" id="UP000182836"/>
    </source>
</evidence>
<accession>A0A1G8UXF5</accession>
<sequence>MSAEGMQTYKWIPPTKREKCTLRYLVKNEPQISYINDLWGKGGHGLLN</sequence>
<dbReference type="EMBL" id="FNED01000021">
    <property type="protein sequence ID" value="SDJ58488.1"/>
    <property type="molecule type" value="Genomic_DNA"/>
</dbReference>
<protein>
    <submittedName>
        <fullName evidence="1">Uncharacterized protein</fullName>
    </submittedName>
</protein>
<reference evidence="1 2" key="1">
    <citation type="submission" date="2016-10" db="EMBL/GenBank/DDBJ databases">
        <authorList>
            <person name="de Groot N.N."/>
        </authorList>
    </citation>
    <scope>NUCLEOTIDE SEQUENCE [LARGE SCALE GENOMIC DNA]</scope>
    <source>
        <strain evidence="1 2">DSM 2895</strain>
    </source>
</reference>
<proteinExistence type="predicted"/>
<name>A0A1G8UXF5_ANEMI</name>